<dbReference type="RefSeq" id="WP_106566168.1">
    <property type="nucleotide sequence ID" value="NZ_PYGF01000002.1"/>
</dbReference>
<dbReference type="InterPro" id="IPR012910">
    <property type="entry name" value="Plug_dom"/>
</dbReference>
<keyword evidence="4 8" id="KW-0812">Transmembrane</keyword>
<dbReference type="PROSITE" id="PS52016">
    <property type="entry name" value="TONB_DEPENDENT_REC_3"/>
    <property type="match status" value="1"/>
</dbReference>
<dbReference type="Proteomes" id="UP000240708">
    <property type="component" value="Unassembled WGS sequence"/>
</dbReference>
<evidence type="ECO:0000313" key="10">
    <source>
        <dbReference type="EMBL" id="PSL06209.1"/>
    </source>
</evidence>
<evidence type="ECO:0000256" key="3">
    <source>
        <dbReference type="ARBA" id="ARBA00022452"/>
    </source>
</evidence>
<dbReference type="Pfam" id="PF07715">
    <property type="entry name" value="Plug"/>
    <property type="match status" value="1"/>
</dbReference>
<keyword evidence="3 8" id="KW-1134">Transmembrane beta strand</keyword>
<evidence type="ECO:0000256" key="1">
    <source>
        <dbReference type="ARBA" id="ARBA00004571"/>
    </source>
</evidence>
<protein>
    <submittedName>
        <fullName evidence="10">Iron complex outermembrane receptor protein</fullName>
    </submittedName>
</protein>
<dbReference type="Gene3D" id="2.170.130.10">
    <property type="entry name" value="TonB-dependent receptor, plug domain"/>
    <property type="match status" value="1"/>
</dbReference>
<evidence type="ECO:0000256" key="7">
    <source>
        <dbReference type="ARBA" id="ARBA00023237"/>
    </source>
</evidence>
<dbReference type="AlphaFoldDB" id="A0A2P8E9R3"/>
<dbReference type="PANTHER" id="PTHR30069:SF29">
    <property type="entry name" value="HEMOGLOBIN AND HEMOGLOBIN-HAPTOGLOBIN-BINDING PROTEIN 1-RELATED"/>
    <property type="match status" value="1"/>
</dbReference>
<gene>
    <name evidence="10" type="ORF">CLV48_10223</name>
</gene>
<keyword evidence="11" id="KW-1185">Reference proteome</keyword>
<dbReference type="GO" id="GO:0044718">
    <property type="term" value="P:siderophore transmembrane transport"/>
    <property type="evidence" value="ECO:0007669"/>
    <property type="project" value="TreeGrafter"/>
</dbReference>
<proteinExistence type="inferred from homology"/>
<keyword evidence="5" id="KW-0732">Signal</keyword>
<evidence type="ECO:0000256" key="8">
    <source>
        <dbReference type="PROSITE-ProRule" id="PRU01360"/>
    </source>
</evidence>
<comment type="caution">
    <text evidence="10">The sequence shown here is derived from an EMBL/GenBank/DDBJ whole genome shotgun (WGS) entry which is preliminary data.</text>
</comment>
<evidence type="ECO:0000256" key="5">
    <source>
        <dbReference type="ARBA" id="ARBA00022729"/>
    </source>
</evidence>
<dbReference type="InterPro" id="IPR037066">
    <property type="entry name" value="Plug_dom_sf"/>
</dbReference>
<keyword evidence="7 8" id="KW-0998">Cell outer membrane</keyword>
<comment type="subcellular location">
    <subcellularLocation>
        <location evidence="1 8">Cell outer membrane</location>
        <topology evidence="1 8">Multi-pass membrane protein</topology>
    </subcellularLocation>
</comment>
<name>A0A2P8E9R3_9BACT</name>
<keyword evidence="10" id="KW-0675">Receptor</keyword>
<evidence type="ECO:0000256" key="6">
    <source>
        <dbReference type="ARBA" id="ARBA00023136"/>
    </source>
</evidence>
<evidence type="ECO:0000256" key="4">
    <source>
        <dbReference type="ARBA" id="ARBA00022692"/>
    </source>
</evidence>
<keyword evidence="2 8" id="KW-0813">Transport</keyword>
<evidence type="ECO:0000259" key="9">
    <source>
        <dbReference type="Pfam" id="PF07715"/>
    </source>
</evidence>
<feature type="domain" description="TonB-dependent receptor plug" evidence="9">
    <location>
        <begin position="59"/>
        <end position="161"/>
    </location>
</feature>
<dbReference type="InterPro" id="IPR036942">
    <property type="entry name" value="Beta-barrel_TonB_sf"/>
</dbReference>
<evidence type="ECO:0000313" key="11">
    <source>
        <dbReference type="Proteomes" id="UP000240708"/>
    </source>
</evidence>
<sequence>MVVWLFILVHGFLPDVALAGRVGLKSQSLYPSLYIELEGDTLKLEQVEVFSNPLNKYTFGQQVKNINREHLSFFQGLGLSELLQQRTGLFLRQYGPGMLASLTMRGTSAGHNAVFWNGLPINSPSLGQTDFSILPVGAFDDVQLHFGSGGALFGTDAIGGAVHLNTKLKFGQGHAFQSDSNLGSFGRWNQQLQYGYSDKFVSVRTRVYRNIAENDFPFRNLAKPGTPIERQEHAAFLQEGFTQDFAFQIKSKQLISSSLWYNQTVREIQPVIGSNTRDLQQDRNVRWVLDYFNFAGKRIWNIKTGMVKDQLVFNASENNTSQFFLIGDLDWDINPIISSKSGIRYAHVQGKLSTYFAQENRIELYQSANFKLKEEELNFSLNLRQFIYDGVMAPFTPSVGADWRIFPQMKKEIKVHANGARSFKVPTLNDRFWEPGGNRELLPESSWSGELGISYEYKLGDFLLNQQLTHYRMWVDDWIIWLPKGNLWSPENIREVMNKGLEYSLDAHYQKGSWDFKFQSNYNWVRATNLTNISENDKSSGMQLPYTPMHKFQSFFSVGHGQFESYVNYHLIGSRFETIDNIAQLPPYGLWDLGLKIKRFKVGVVNARLGFQVNNVLNTSYQVLRLRPMPGRNYQLNIQFSL</sequence>
<dbReference type="SUPFAM" id="SSF56935">
    <property type="entry name" value="Porins"/>
    <property type="match status" value="1"/>
</dbReference>
<comment type="similarity">
    <text evidence="8">Belongs to the TonB-dependent receptor family.</text>
</comment>
<evidence type="ECO:0000256" key="2">
    <source>
        <dbReference type="ARBA" id="ARBA00022448"/>
    </source>
</evidence>
<dbReference type="GO" id="GO:0015344">
    <property type="term" value="F:siderophore uptake transmembrane transporter activity"/>
    <property type="evidence" value="ECO:0007669"/>
    <property type="project" value="TreeGrafter"/>
</dbReference>
<reference evidence="10 11" key="1">
    <citation type="submission" date="2018-03" db="EMBL/GenBank/DDBJ databases">
        <title>Genomic Encyclopedia of Archaeal and Bacterial Type Strains, Phase II (KMG-II): from individual species to whole genera.</title>
        <authorList>
            <person name="Goeker M."/>
        </authorList>
    </citation>
    <scope>NUCLEOTIDE SEQUENCE [LARGE SCALE GENOMIC DNA]</scope>
    <source>
        <strain evidence="10 11">DSM 28057</strain>
    </source>
</reference>
<dbReference type="PANTHER" id="PTHR30069">
    <property type="entry name" value="TONB-DEPENDENT OUTER MEMBRANE RECEPTOR"/>
    <property type="match status" value="1"/>
</dbReference>
<dbReference type="GO" id="GO:0009279">
    <property type="term" value="C:cell outer membrane"/>
    <property type="evidence" value="ECO:0007669"/>
    <property type="project" value="UniProtKB-SubCell"/>
</dbReference>
<keyword evidence="6 8" id="KW-0472">Membrane</keyword>
<dbReference type="InterPro" id="IPR039426">
    <property type="entry name" value="TonB-dep_rcpt-like"/>
</dbReference>
<dbReference type="Gene3D" id="2.40.170.20">
    <property type="entry name" value="TonB-dependent receptor, beta-barrel domain"/>
    <property type="match status" value="1"/>
</dbReference>
<accession>A0A2P8E9R3</accession>
<dbReference type="OrthoDB" id="9762903at2"/>
<organism evidence="10 11">
    <name type="scientific">Cecembia rubra</name>
    <dbReference type="NCBI Taxonomy" id="1485585"/>
    <lineage>
        <taxon>Bacteria</taxon>
        <taxon>Pseudomonadati</taxon>
        <taxon>Bacteroidota</taxon>
        <taxon>Cytophagia</taxon>
        <taxon>Cytophagales</taxon>
        <taxon>Cyclobacteriaceae</taxon>
        <taxon>Cecembia</taxon>
    </lineage>
</organism>
<dbReference type="EMBL" id="PYGF01000002">
    <property type="protein sequence ID" value="PSL06209.1"/>
    <property type="molecule type" value="Genomic_DNA"/>
</dbReference>